<gene>
    <name evidence="7" type="ORF">ACH4GP_11175</name>
</gene>
<reference evidence="7 8" key="1">
    <citation type="submission" date="2024-10" db="EMBL/GenBank/DDBJ databases">
        <title>The Natural Products Discovery Center: Release of the First 8490 Sequenced Strains for Exploring Actinobacteria Biosynthetic Diversity.</title>
        <authorList>
            <person name="Kalkreuter E."/>
            <person name="Kautsar S.A."/>
            <person name="Yang D."/>
            <person name="Bader C.D."/>
            <person name="Teijaro C.N."/>
            <person name="Fluegel L."/>
            <person name="Davis C.M."/>
            <person name="Simpson J.R."/>
            <person name="Lauterbach L."/>
            <person name="Steele A.D."/>
            <person name="Gui C."/>
            <person name="Meng S."/>
            <person name="Li G."/>
            <person name="Viehrig K."/>
            <person name="Ye F."/>
            <person name="Su P."/>
            <person name="Kiefer A.F."/>
            <person name="Nichols A."/>
            <person name="Cepeda A.J."/>
            <person name="Yan W."/>
            <person name="Fan B."/>
            <person name="Jiang Y."/>
            <person name="Adhikari A."/>
            <person name="Zheng C.-J."/>
            <person name="Schuster L."/>
            <person name="Cowan T.M."/>
            <person name="Smanski M.J."/>
            <person name="Chevrette M.G."/>
            <person name="De Carvalho L.P.S."/>
            <person name="Shen B."/>
        </authorList>
    </citation>
    <scope>NUCLEOTIDE SEQUENCE [LARGE SCALE GENOMIC DNA]</scope>
    <source>
        <strain evidence="7 8">NPDC018013</strain>
    </source>
</reference>
<organism evidence="7 8">
    <name type="scientific">Streptomyces celluloflavus</name>
    <dbReference type="NCBI Taxonomy" id="58344"/>
    <lineage>
        <taxon>Bacteria</taxon>
        <taxon>Bacillati</taxon>
        <taxon>Actinomycetota</taxon>
        <taxon>Actinomycetes</taxon>
        <taxon>Kitasatosporales</taxon>
        <taxon>Streptomycetaceae</taxon>
        <taxon>Streptomyces</taxon>
    </lineage>
</organism>
<protein>
    <submittedName>
        <fullName evidence="7">NUDIX domain-containing protein</fullName>
    </submittedName>
</protein>
<dbReference type="SUPFAM" id="SSF55811">
    <property type="entry name" value="Nudix"/>
    <property type="match status" value="1"/>
</dbReference>
<dbReference type="PROSITE" id="PS51462">
    <property type="entry name" value="NUDIX"/>
    <property type="match status" value="1"/>
</dbReference>
<evidence type="ECO:0000256" key="1">
    <source>
        <dbReference type="ARBA" id="ARBA00001946"/>
    </source>
</evidence>
<comment type="cofactor">
    <cofactor evidence="1">
        <name>Mg(2+)</name>
        <dbReference type="ChEBI" id="CHEBI:18420"/>
    </cofactor>
</comment>
<evidence type="ECO:0000256" key="3">
    <source>
        <dbReference type="ARBA" id="ARBA00022801"/>
    </source>
</evidence>
<dbReference type="EMBL" id="JBIRGH010000005">
    <property type="protein sequence ID" value="MFH8584945.1"/>
    <property type="molecule type" value="Genomic_DNA"/>
</dbReference>
<comment type="similarity">
    <text evidence="2 5">Belongs to the Nudix hydrolase family.</text>
</comment>
<keyword evidence="8" id="KW-1185">Reference proteome</keyword>
<dbReference type="Pfam" id="PF00293">
    <property type="entry name" value="NUDIX"/>
    <property type="match status" value="1"/>
</dbReference>
<evidence type="ECO:0000259" key="6">
    <source>
        <dbReference type="PROSITE" id="PS51462"/>
    </source>
</evidence>
<evidence type="ECO:0000313" key="7">
    <source>
        <dbReference type="EMBL" id="MFH8584945.1"/>
    </source>
</evidence>
<evidence type="ECO:0000313" key="8">
    <source>
        <dbReference type="Proteomes" id="UP001610990"/>
    </source>
</evidence>
<dbReference type="PROSITE" id="PS00893">
    <property type="entry name" value="NUDIX_BOX"/>
    <property type="match status" value="1"/>
</dbReference>
<dbReference type="InterPro" id="IPR015797">
    <property type="entry name" value="NUDIX_hydrolase-like_dom_sf"/>
</dbReference>
<dbReference type="InterPro" id="IPR020084">
    <property type="entry name" value="NUDIX_hydrolase_CS"/>
</dbReference>
<evidence type="ECO:0000256" key="5">
    <source>
        <dbReference type="RuleBase" id="RU003476"/>
    </source>
</evidence>
<dbReference type="InterPro" id="IPR000086">
    <property type="entry name" value="NUDIX_hydrolase_dom"/>
</dbReference>
<dbReference type="Proteomes" id="UP001610990">
    <property type="component" value="Unassembled WGS sequence"/>
</dbReference>
<dbReference type="InterPro" id="IPR020476">
    <property type="entry name" value="Nudix_hydrolase"/>
</dbReference>
<dbReference type="PANTHER" id="PTHR43046:SF12">
    <property type="entry name" value="GDP-MANNOSE MANNOSYL HYDROLASE"/>
    <property type="match status" value="1"/>
</dbReference>
<dbReference type="PRINTS" id="PR00502">
    <property type="entry name" value="NUDIXFAMILY"/>
</dbReference>
<name>A0ABW7RA55_9ACTN</name>
<dbReference type="CDD" id="cd18876">
    <property type="entry name" value="NUDIX_Hydrolase"/>
    <property type="match status" value="1"/>
</dbReference>
<feature type="domain" description="Nudix hydrolase" evidence="6">
    <location>
        <begin position="24"/>
        <end position="153"/>
    </location>
</feature>
<comment type="caution">
    <text evidence="7">The sequence shown here is derived from an EMBL/GenBank/DDBJ whole genome shotgun (WGS) entry which is preliminary data.</text>
</comment>
<dbReference type="Gene3D" id="3.90.79.10">
    <property type="entry name" value="Nucleoside Triphosphate Pyrophosphohydrolase"/>
    <property type="match status" value="1"/>
</dbReference>
<evidence type="ECO:0000256" key="4">
    <source>
        <dbReference type="ARBA" id="ARBA00022842"/>
    </source>
</evidence>
<proteinExistence type="inferred from homology"/>
<dbReference type="PANTHER" id="PTHR43046">
    <property type="entry name" value="GDP-MANNOSE MANNOSYL HYDROLASE"/>
    <property type="match status" value="1"/>
</dbReference>
<sequence length="186" mass="20599">MIPTPEDRTAWHEYLAEGNARQARKRVSADVLLANMSGNFLLVNPTYKPGWDLPGGMVEANEPPEQAAIRELKEELGLTVTLRGFLVVDWVAPHEAWDDQLSFIFNGGVLDDDVVSGLRPHDDEVSEIAFFTPAEARSRLLPRMLLRFEAAIEALALGVPQYLRNGSVAPWNGRQPHVRRPGAGGH</sequence>
<keyword evidence="3 5" id="KW-0378">Hydrolase</keyword>
<evidence type="ECO:0000256" key="2">
    <source>
        <dbReference type="ARBA" id="ARBA00005582"/>
    </source>
</evidence>
<accession>A0ABW7RA55</accession>
<dbReference type="RefSeq" id="WP_397672120.1">
    <property type="nucleotide sequence ID" value="NZ_JBIRGH010000005.1"/>
</dbReference>
<keyword evidence="4" id="KW-0460">Magnesium</keyword>